<proteinExistence type="predicted"/>
<evidence type="ECO:0000256" key="1">
    <source>
        <dbReference type="SAM" id="MobiDB-lite"/>
    </source>
</evidence>
<evidence type="ECO:0000313" key="2">
    <source>
        <dbReference type="EMBL" id="CAK0876185.1"/>
    </source>
</evidence>
<sequence>AKFGGAGRPVAPVYAYRALNSSAVFPELGGAKLLDDGLRELIRDAVHGLFDKHDDGDNTRGDPEKLKVEVAAGDYKGGREEKEWKEKDMKGRGIDDRDDGRRNH</sequence>
<feature type="compositionally biased region" description="Basic and acidic residues" evidence="1">
    <location>
        <begin position="50"/>
        <end position="68"/>
    </location>
</feature>
<gene>
    <name evidence="2" type="ORF">PCOR1329_LOCUS60640</name>
</gene>
<feature type="region of interest" description="Disordered" evidence="1">
    <location>
        <begin position="50"/>
        <end position="104"/>
    </location>
</feature>
<reference evidence="2" key="1">
    <citation type="submission" date="2023-10" db="EMBL/GenBank/DDBJ databases">
        <authorList>
            <person name="Chen Y."/>
            <person name="Shah S."/>
            <person name="Dougan E. K."/>
            <person name="Thang M."/>
            <person name="Chan C."/>
        </authorList>
    </citation>
    <scope>NUCLEOTIDE SEQUENCE [LARGE SCALE GENOMIC DNA]</scope>
</reference>
<evidence type="ECO:0000313" key="3">
    <source>
        <dbReference type="Proteomes" id="UP001189429"/>
    </source>
</evidence>
<keyword evidence="3" id="KW-1185">Reference proteome</keyword>
<comment type="caution">
    <text evidence="2">The sequence shown here is derived from an EMBL/GenBank/DDBJ whole genome shotgun (WGS) entry which is preliminary data.</text>
</comment>
<dbReference type="Proteomes" id="UP001189429">
    <property type="component" value="Unassembled WGS sequence"/>
</dbReference>
<name>A0ABN9VRT7_9DINO</name>
<feature type="compositionally biased region" description="Basic and acidic residues" evidence="1">
    <location>
        <begin position="76"/>
        <end position="104"/>
    </location>
</feature>
<feature type="non-terminal residue" evidence="2">
    <location>
        <position position="1"/>
    </location>
</feature>
<accession>A0ABN9VRT7</accession>
<organism evidence="2 3">
    <name type="scientific">Prorocentrum cordatum</name>
    <dbReference type="NCBI Taxonomy" id="2364126"/>
    <lineage>
        <taxon>Eukaryota</taxon>
        <taxon>Sar</taxon>
        <taxon>Alveolata</taxon>
        <taxon>Dinophyceae</taxon>
        <taxon>Prorocentrales</taxon>
        <taxon>Prorocentraceae</taxon>
        <taxon>Prorocentrum</taxon>
    </lineage>
</organism>
<feature type="non-terminal residue" evidence="2">
    <location>
        <position position="104"/>
    </location>
</feature>
<dbReference type="EMBL" id="CAUYUJ010017604">
    <property type="protein sequence ID" value="CAK0876185.1"/>
    <property type="molecule type" value="Genomic_DNA"/>
</dbReference>
<protein>
    <submittedName>
        <fullName evidence="2">Uncharacterized protein</fullName>
    </submittedName>
</protein>